<comment type="similarity">
    <text evidence="1">Belongs to the methyltransferase superfamily.</text>
</comment>
<dbReference type="PANTHER" id="PTHR44942:SF4">
    <property type="entry name" value="METHYLTRANSFERASE TYPE 11 DOMAIN-CONTAINING PROTEIN"/>
    <property type="match status" value="1"/>
</dbReference>
<dbReference type="Proteomes" id="UP000249432">
    <property type="component" value="Unassembled WGS sequence"/>
</dbReference>
<keyword evidence="3 6" id="KW-0808">Transferase</keyword>
<evidence type="ECO:0000259" key="5">
    <source>
        <dbReference type="Pfam" id="PF08241"/>
    </source>
</evidence>
<proteinExistence type="inferred from homology"/>
<dbReference type="RefSeq" id="WP_303734971.1">
    <property type="nucleotide sequence ID" value="NZ_CAKZHK010000002.1"/>
</dbReference>
<evidence type="ECO:0000256" key="1">
    <source>
        <dbReference type="ARBA" id="ARBA00008361"/>
    </source>
</evidence>
<dbReference type="Gene3D" id="3.40.50.150">
    <property type="entry name" value="Vaccinia Virus protein VP39"/>
    <property type="match status" value="1"/>
</dbReference>
<keyword evidence="2 6" id="KW-0489">Methyltransferase</keyword>
<feature type="domain" description="Methyltransferase type 11" evidence="5">
    <location>
        <begin position="79"/>
        <end position="169"/>
    </location>
</feature>
<evidence type="ECO:0000256" key="4">
    <source>
        <dbReference type="SAM" id="MobiDB-lite"/>
    </source>
</evidence>
<feature type="region of interest" description="Disordered" evidence="4">
    <location>
        <begin position="1"/>
        <end position="26"/>
    </location>
</feature>
<dbReference type="AlphaFoldDB" id="A0A2W5U6Q3"/>
<dbReference type="InterPro" id="IPR029063">
    <property type="entry name" value="SAM-dependent_MTases_sf"/>
</dbReference>
<dbReference type="InterPro" id="IPR013216">
    <property type="entry name" value="Methyltransf_11"/>
</dbReference>
<accession>A0A2W5U6Q3</accession>
<organism evidence="6 7">
    <name type="scientific">Corynebacterium kroppenstedtii</name>
    <dbReference type="NCBI Taxonomy" id="161879"/>
    <lineage>
        <taxon>Bacteria</taxon>
        <taxon>Bacillati</taxon>
        <taxon>Actinomycetota</taxon>
        <taxon>Actinomycetes</taxon>
        <taxon>Mycobacteriales</taxon>
        <taxon>Corynebacteriaceae</taxon>
        <taxon>Corynebacterium</taxon>
    </lineage>
</organism>
<dbReference type="SUPFAM" id="SSF53335">
    <property type="entry name" value="S-adenosyl-L-methionine-dependent methyltransferases"/>
    <property type="match status" value="1"/>
</dbReference>
<dbReference type="CDD" id="cd02440">
    <property type="entry name" value="AdoMet_MTases"/>
    <property type="match status" value="1"/>
</dbReference>
<reference evidence="6 7" key="1">
    <citation type="submission" date="2017-08" db="EMBL/GenBank/DDBJ databases">
        <title>Infants hospitalized years apart are colonized by the same room-sourced microbial strains.</title>
        <authorList>
            <person name="Brooks B."/>
            <person name="Olm M.R."/>
            <person name="Firek B.A."/>
            <person name="Baker R."/>
            <person name="Thomas B.C."/>
            <person name="Morowitz M.J."/>
            <person name="Banfield J.F."/>
        </authorList>
    </citation>
    <scope>NUCLEOTIDE SEQUENCE [LARGE SCALE GENOMIC DNA]</scope>
    <source>
        <strain evidence="6">S2_003_000_R1_3</strain>
    </source>
</reference>
<gene>
    <name evidence="6" type="ORF">DI525_06640</name>
</gene>
<protein>
    <submittedName>
        <fullName evidence="6">SAM-dependent methyltransferase</fullName>
    </submittedName>
</protein>
<dbReference type="InterPro" id="IPR051052">
    <property type="entry name" value="Diverse_substrate_MTase"/>
</dbReference>
<dbReference type="PANTHER" id="PTHR44942">
    <property type="entry name" value="METHYLTRANSF_11 DOMAIN-CONTAINING PROTEIN"/>
    <property type="match status" value="1"/>
</dbReference>
<dbReference type="EMBL" id="QFRA01000015">
    <property type="protein sequence ID" value="PZR04568.1"/>
    <property type="molecule type" value="Genomic_DNA"/>
</dbReference>
<dbReference type="GO" id="GO:0032259">
    <property type="term" value="P:methylation"/>
    <property type="evidence" value="ECO:0007669"/>
    <property type="project" value="UniProtKB-KW"/>
</dbReference>
<dbReference type="GO" id="GO:0008757">
    <property type="term" value="F:S-adenosylmethionine-dependent methyltransferase activity"/>
    <property type="evidence" value="ECO:0007669"/>
    <property type="project" value="InterPro"/>
</dbReference>
<comment type="caution">
    <text evidence="6">The sequence shown here is derived from an EMBL/GenBank/DDBJ whole genome shotgun (WGS) entry which is preliminary data.</text>
</comment>
<evidence type="ECO:0000256" key="2">
    <source>
        <dbReference type="ARBA" id="ARBA00022603"/>
    </source>
</evidence>
<sequence>MTPSRPAYSPGQQVPTRSQRDRPTFASSENRVEAANSFHRGVSNYGSVRPGYPAEVVDLLARHMGQNSHRDFDTPLRILDIGAGPGSLTVDLDKRFPGSVLASDPSPEMTALCDARLPHVPVIRSRAESTGLADSCLTAATCAQTWHWLDTDQACRELDRVLVPDGVCLLVWNTLDVSAPWVHRLARIMHSGDILRPGFIPQVAPPWTISDDWRGAFNQAITAHNMIPLAHTRSYWLRATEKTREHVDNNLRWYLYQHLEIPEHQPIELPYRTDAFIMRRQQER</sequence>
<dbReference type="Pfam" id="PF08241">
    <property type="entry name" value="Methyltransf_11"/>
    <property type="match status" value="1"/>
</dbReference>
<evidence type="ECO:0000313" key="7">
    <source>
        <dbReference type="Proteomes" id="UP000249432"/>
    </source>
</evidence>
<name>A0A2W5U6Q3_9CORY</name>
<evidence type="ECO:0000256" key="3">
    <source>
        <dbReference type="ARBA" id="ARBA00022679"/>
    </source>
</evidence>
<evidence type="ECO:0000313" key="6">
    <source>
        <dbReference type="EMBL" id="PZR04568.1"/>
    </source>
</evidence>